<accession>A0A7I7JXL5</accession>
<organism evidence="1 2">
    <name type="scientific">Mycolicibacterium duvalii</name>
    <dbReference type="NCBI Taxonomy" id="39688"/>
    <lineage>
        <taxon>Bacteria</taxon>
        <taxon>Bacillati</taxon>
        <taxon>Actinomycetota</taxon>
        <taxon>Actinomycetes</taxon>
        <taxon>Mycobacteriales</taxon>
        <taxon>Mycobacteriaceae</taxon>
        <taxon>Mycolicibacterium</taxon>
    </lineage>
</organism>
<protein>
    <submittedName>
        <fullName evidence="1">Uncharacterized protein</fullName>
    </submittedName>
</protein>
<dbReference type="EMBL" id="AP022563">
    <property type="protein sequence ID" value="BBX16595.1"/>
    <property type="molecule type" value="Genomic_DNA"/>
</dbReference>
<reference evidence="1 2" key="1">
    <citation type="journal article" date="2019" name="Emerg. Microbes Infect.">
        <title>Comprehensive subspecies identification of 175 nontuberculous mycobacteria species based on 7547 genomic profiles.</title>
        <authorList>
            <person name="Matsumoto Y."/>
            <person name="Kinjo T."/>
            <person name="Motooka D."/>
            <person name="Nabeya D."/>
            <person name="Jung N."/>
            <person name="Uechi K."/>
            <person name="Horii T."/>
            <person name="Iida T."/>
            <person name="Fujita J."/>
            <person name="Nakamura S."/>
        </authorList>
    </citation>
    <scope>NUCLEOTIDE SEQUENCE [LARGE SCALE GENOMIC DNA]</scope>
    <source>
        <strain evidence="1 2">JCM 6396</strain>
    </source>
</reference>
<proteinExistence type="predicted"/>
<name>A0A7I7JXL5_9MYCO</name>
<evidence type="ECO:0000313" key="2">
    <source>
        <dbReference type="Proteomes" id="UP000467006"/>
    </source>
</evidence>
<dbReference type="KEGG" id="mdu:MDUV_14550"/>
<sequence>MTARSKRRTVLHALTTAAVIAAAAALWHNLPAPSEVYRPFDVRGGVGEQVSGRLFDVTVTGIRVGQQVQAPRRPVITALGRWILVDAELLATRQEVLPSVELLVGPAAYLPSDRFQFVQLGKALSPLITQHGSWAFDVDPELLNPSTHMALRVWSGDSRLDSRLVVDIPFADAVLEADPLILPPTRESA</sequence>
<keyword evidence="2" id="KW-1185">Reference proteome</keyword>
<dbReference type="AlphaFoldDB" id="A0A7I7JXL5"/>
<dbReference type="OrthoDB" id="4761539at2"/>
<dbReference type="Proteomes" id="UP000467006">
    <property type="component" value="Chromosome"/>
</dbReference>
<gene>
    <name evidence="1" type="ORF">MDUV_14550</name>
</gene>
<dbReference type="RefSeq" id="WP_098005703.1">
    <property type="nucleotide sequence ID" value="NZ_AP022563.1"/>
</dbReference>
<evidence type="ECO:0000313" key="1">
    <source>
        <dbReference type="EMBL" id="BBX16595.1"/>
    </source>
</evidence>